<dbReference type="KEGG" id="plut:EI981_26320"/>
<dbReference type="Gene3D" id="3.40.50.2020">
    <property type="match status" value="1"/>
</dbReference>
<comment type="similarity">
    <text evidence="1">Belongs to the ComF/GntX family.</text>
</comment>
<evidence type="ECO:0000313" key="2">
    <source>
        <dbReference type="EMBL" id="AZS17599.1"/>
    </source>
</evidence>
<name>A0A3S9V4X9_9BACL</name>
<dbReference type="PANTHER" id="PTHR47505">
    <property type="entry name" value="DNA UTILIZATION PROTEIN YHGH"/>
    <property type="match status" value="1"/>
</dbReference>
<dbReference type="InterPro" id="IPR051910">
    <property type="entry name" value="ComF/GntX_DNA_util-trans"/>
</dbReference>
<proteinExistence type="inferred from homology"/>
<sequence>MSWKDILITPVHQWLAPTVGSCLTCGKMIRAGGCGVNGFSQICTACYKLIPWITAPRCPVCGRAVGCPDCSRTGQGARNFLLNRSAVQYNAVMREWLAQYKFRGNESLGPLLAQMMNYAMRAMIEELRVKSAAPKHPFDIITFVPVSEERMLERGFNQSRTLAYGAARGARAPVLDLLRRSRHTEKQSSRNRRQRLMDLNGVFEPLPDAVDKLEEHLLSKHLTQRPVRLLLIDDVYTTGSTMDTCALVLHNICRELGRPAEIYSLTWARS</sequence>
<protein>
    <submittedName>
        <fullName evidence="2">ComF family protein</fullName>
    </submittedName>
</protein>
<accession>A0A3S9V4X9</accession>
<organism evidence="2 3">
    <name type="scientific">Paenibacillus lutimineralis</name>
    <dbReference type="NCBI Taxonomy" id="2707005"/>
    <lineage>
        <taxon>Bacteria</taxon>
        <taxon>Bacillati</taxon>
        <taxon>Bacillota</taxon>
        <taxon>Bacilli</taxon>
        <taxon>Bacillales</taxon>
        <taxon>Paenibacillaceae</taxon>
        <taxon>Paenibacillus</taxon>
    </lineage>
</organism>
<dbReference type="PROSITE" id="PS51257">
    <property type="entry name" value="PROKAR_LIPOPROTEIN"/>
    <property type="match status" value="1"/>
</dbReference>
<dbReference type="InterPro" id="IPR029057">
    <property type="entry name" value="PRTase-like"/>
</dbReference>
<dbReference type="RefSeq" id="WP_127003289.1">
    <property type="nucleotide sequence ID" value="NZ_CP034346.1"/>
</dbReference>
<dbReference type="PANTHER" id="PTHR47505:SF1">
    <property type="entry name" value="DNA UTILIZATION PROTEIN YHGH"/>
    <property type="match status" value="1"/>
</dbReference>
<dbReference type="AlphaFoldDB" id="A0A3S9V4X9"/>
<evidence type="ECO:0000313" key="3">
    <source>
        <dbReference type="Proteomes" id="UP000270678"/>
    </source>
</evidence>
<gene>
    <name evidence="2" type="ORF">EI981_26320</name>
</gene>
<dbReference type="InterPro" id="IPR000836">
    <property type="entry name" value="PRTase_dom"/>
</dbReference>
<dbReference type="OrthoDB" id="9779910at2"/>
<dbReference type="CDD" id="cd06223">
    <property type="entry name" value="PRTases_typeI"/>
    <property type="match status" value="1"/>
</dbReference>
<reference evidence="3" key="1">
    <citation type="submission" date="2018-12" db="EMBL/GenBank/DDBJ databases">
        <title>Complete genome sequence of Paenibacillus sp. MBLB1234.</title>
        <authorList>
            <person name="Nam Y.-D."/>
            <person name="Kang J."/>
            <person name="Chung W.-H."/>
            <person name="Park Y.S."/>
        </authorList>
    </citation>
    <scope>NUCLEOTIDE SEQUENCE [LARGE SCALE GENOMIC DNA]</scope>
    <source>
        <strain evidence="3">MBLB1234</strain>
    </source>
</reference>
<dbReference type="SUPFAM" id="SSF53271">
    <property type="entry name" value="PRTase-like"/>
    <property type="match status" value="1"/>
</dbReference>
<dbReference type="EMBL" id="CP034346">
    <property type="protein sequence ID" value="AZS17599.1"/>
    <property type="molecule type" value="Genomic_DNA"/>
</dbReference>
<dbReference type="Proteomes" id="UP000270678">
    <property type="component" value="Chromosome"/>
</dbReference>
<keyword evidence="3" id="KW-1185">Reference proteome</keyword>
<evidence type="ECO:0000256" key="1">
    <source>
        <dbReference type="ARBA" id="ARBA00008007"/>
    </source>
</evidence>